<proteinExistence type="predicted"/>
<keyword evidence="2" id="KW-1133">Transmembrane helix</keyword>
<dbReference type="NCBIfam" id="TIGR02867">
    <property type="entry name" value="spore_II_P"/>
    <property type="match status" value="1"/>
</dbReference>
<keyword evidence="4" id="KW-1185">Reference proteome</keyword>
<dbReference type="Proteomes" id="UP001225646">
    <property type="component" value="Unassembled WGS sequence"/>
</dbReference>
<gene>
    <name evidence="3" type="ORF">J2S06_000351</name>
</gene>
<evidence type="ECO:0000256" key="1">
    <source>
        <dbReference type="SAM" id="MobiDB-lite"/>
    </source>
</evidence>
<dbReference type="Pfam" id="PF07454">
    <property type="entry name" value="SpoIIP"/>
    <property type="match status" value="1"/>
</dbReference>
<dbReference type="RefSeq" id="WP_419151097.1">
    <property type="nucleotide sequence ID" value="NZ_JAUSTR010000001.1"/>
</dbReference>
<evidence type="ECO:0000256" key="2">
    <source>
        <dbReference type="SAM" id="Phobius"/>
    </source>
</evidence>
<reference evidence="3 4" key="1">
    <citation type="submission" date="2023-07" db="EMBL/GenBank/DDBJ databases">
        <title>Genomic Encyclopedia of Type Strains, Phase IV (KMG-IV): sequencing the most valuable type-strain genomes for metagenomic binning, comparative biology and taxonomic classification.</title>
        <authorList>
            <person name="Goeker M."/>
        </authorList>
    </citation>
    <scope>NUCLEOTIDE SEQUENCE [LARGE SCALE GENOMIC DNA]</scope>
    <source>
        <strain evidence="3 4">DSM 19092</strain>
    </source>
</reference>
<organism evidence="3 4">
    <name type="scientific">Aeribacillus alveayuensis</name>
    <dbReference type="NCBI Taxonomy" id="279215"/>
    <lineage>
        <taxon>Bacteria</taxon>
        <taxon>Bacillati</taxon>
        <taxon>Bacillota</taxon>
        <taxon>Bacilli</taxon>
        <taxon>Bacillales</taxon>
        <taxon>Bacillaceae</taxon>
        <taxon>Aeribacillus</taxon>
    </lineage>
</organism>
<evidence type="ECO:0000313" key="4">
    <source>
        <dbReference type="Proteomes" id="UP001225646"/>
    </source>
</evidence>
<keyword evidence="2" id="KW-0812">Transmembrane</keyword>
<sequence length="395" mass="43951">MKKNGMVVTINGTSLLKMMAGLFVGMILVFLLVGMLTSLKPEFRPSSDSIHEFSSEVNGEVFLHLLSLENHYFSQSLPSHSIDFKLSSLFLKLTTSINPDDPRSLLGRELPGFSLFDSEILVAGEGTNYTNMPIESAPPTEVLLEEREASIESLQDHEGQENVPPSPPLTTEGRKVVYIYHTHNTESYFPFLKADDTSDPNTAYHSTANVTLVGKKLKEELEDRGIGVHFETEDFQSLLKKKNLSYGASYDASRPVVQSALAKNRDLQYLIDIHRDGLRHKDTTVTINGESYAKIVFVIGGNNPKADKNTRLAKELHQLFEKKYPGLSRGVVAKKGKGVNGIYNQDLSENALLIEFGGVDNNMEELSRTAEAVADVFSEYYWQAEKVNANSIEKP</sequence>
<dbReference type="InterPro" id="IPR010897">
    <property type="entry name" value="Spore_II_P"/>
</dbReference>
<dbReference type="Gene3D" id="3.40.630.40">
    <property type="entry name" value="Zn-dependent exopeptidases"/>
    <property type="match status" value="1"/>
</dbReference>
<accession>A0ABT9VJZ0</accession>
<feature type="region of interest" description="Disordered" evidence="1">
    <location>
        <begin position="151"/>
        <end position="171"/>
    </location>
</feature>
<name>A0ABT9VJZ0_9BACI</name>
<feature type="compositionally biased region" description="Basic and acidic residues" evidence="1">
    <location>
        <begin position="151"/>
        <end position="160"/>
    </location>
</feature>
<dbReference type="SUPFAM" id="SSF53187">
    <property type="entry name" value="Zn-dependent exopeptidases"/>
    <property type="match status" value="1"/>
</dbReference>
<dbReference type="EMBL" id="JAUSTR010000001">
    <property type="protein sequence ID" value="MDQ0161281.1"/>
    <property type="molecule type" value="Genomic_DNA"/>
</dbReference>
<keyword evidence="2" id="KW-0472">Membrane</keyword>
<evidence type="ECO:0000313" key="3">
    <source>
        <dbReference type="EMBL" id="MDQ0161281.1"/>
    </source>
</evidence>
<feature type="transmembrane region" description="Helical" evidence="2">
    <location>
        <begin position="20"/>
        <end position="39"/>
    </location>
</feature>
<comment type="caution">
    <text evidence="3">The sequence shown here is derived from an EMBL/GenBank/DDBJ whole genome shotgun (WGS) entry which is preliminary data.</text>
</comment>
<protein>
    <submittedName>
        <fullName evidence="3">Stage II sporulation protein P</fullName>
    </submittedName>
</protein>